<dbReference type="EMBL" id="PFAN01000101">
    <property type="protein sequence ID" value="PIR94829.1"/>
    <property type="molecule type" value="Genomic_DNA"/>
</dbReference>
<accession>A0A2H0V8Y1</accession>
<feature type="transmembrane region" description="Helical" evidence="1">
    <location>
        <begin position="80"/>
        <end position="103"/>
    </location>
</feature>
<evidence type="ECO:0000313" key="3">
    <source>
        <dbReference type="Proteomes" id="UP000228614"/>
    </source>
</evidence>
<protein>
    <recommendedName>
        <fullName evidence="4">Glycerophosphoryl diester phosphodiesterase membrane domain-containing protein</fullName>
    </recommendedName>
</protein>
<organism evidence="2 3">
    <name type="scientific">Candidatus Falkowbacteria bacterium CG10_big_fil_rev_8_21_14_0_10_37_6</name>
    <dbReference type="NCBI Taxonomy" id="1974563"/>
    <lineage>
        <taxon>Bacteria</taxon>
        <taxon>Candidatus Falkowiibacteriota</taxon>
    </lineage>
</organism>
<evidence type="ECO:0008006" key="4">
    <source>
        <dbReference type="Google" id="ProtNLM"/>
    </source>
</evidence>
<feature type="transmembrane region" description="Helical" evidence="1">
    <location>
        <begin position="241"/>
        <end position="262"/>
    </location>
</feature>
<proteinExistence type="predicted"/>
<keyword evidence="1" id="KW-1133">Transmembrane helix</keyword>
<evidence type="ECO:0000313" key="2">
    <source>
        <dbReference type="EMBL" id="PIR94829.1"/>
    </source>
</evidence>
<dbReference type="Proteomes" id="UP000228614">
    <property type="component" value="Unassembled WGS sequence"/>
</dbReference>
<keyword evidence="1" id="KW-0812">Transmembrane</keyword>
<feature type="transmembrane region" description="Helical" evidence="1">
    <location>
        <begin position="213"/>
        <end position="235"/>
    </location>
</feature>
<reference evidence="3" key="1">
    <citation type="submission" date="2017-09" db="EMBL/GenBank/DDBJ databases">
        <title>Depth-based differentiation of microbial function through sediment-hosted aquifers and enrichment of novel symbionts in the deep terrestrial subsurface.</title>
        <authorList>
            <person name="Probst A.J."/>
            <person name="Ladd B."/>
            <person name="Jarett J.K."/>
            <person name="Geller-Mcgrath D.E."/>
            <person name="Sieber C.M.K."/>
            <person name="Emerson J.B."/>
            <person name="Anantharaman K."/>
            <person name="Thomas B.C."/>
            <person name="Malmstrom R."/>
            <person name="Stieglmeier M."/>
            <person name="Klingl A."/>
            <person name="Woyke T."/>
            <person name="Ryan C.M."/>
            <person name="Banfield J.F."/>
        </authorList>
    </citation>
    <scope>NUCLEOTIDE SEQUENCE [LARGE SCALE GENOMIC DNA]</scope>
</reference>
<evidence type="ECO:0000256" key="1">
    <source>
        <dbReference type="SAM" id="Phobius"/>
    </source>
</evidence>
<gene>
    <name evidence="2" type="ORF">COT95_02045</name>
</gene>
<sequence length="329" mass="37286">MFKYKDLITSAIKIVVHHKYLWFYGFFAVFLTNGILLQKIYSNNNTGFAQNFQKLKGTGIFDFGIINNIIQLAKTDPAGLALRMAVLLVIVVLGLFIAWLAFVSQGALIKSVSDIYINKKSNFKTALKNGMNYFWPVFFFKIIEKTILLFLVATAGLTMFYSVVYENNFLIKISAIFLFLLSIIFIALVMLITRYAMSYSIINSRRFIDAVSLGFSLLKNNILMSIEMSLVILLINVVLSFFALVLVSAAVIPFVFLISIFYKMAFLAGFTFILITGSLSLFIIIGLVGAVLFVFNDSLWTIFFMNLSKEKFVSRLHGFTQFFDKKTVS</sequence>
<name>A0A2H0V8Y1_9BACT</name>
<comment type="caution">
    <text evidence="2">The sequence shown here is derived from an EMBL/GenBank/DDBJ whole genome shotgun (WGS) entry which is preliminary data.</text>
</comment>
<keyword evidence="1" id="KW-0472">Membrane</keyword>
<dbReference type="AlphaFoldDB" id="A0A2H0V8Y1"/>
<feature type="transmembrane region" description="Helical" evidence="1">
    <location>
        <begin position="269"/>
        <end position="295"/>
    </location>
</feature>
<feature type="transmembrane region" description="Helical" evidence="1">
    <location>
        <begin position="21"/>
        <end position="41"/>
    </location>
</feature>
<feature type="transmembrane region" description="Helical" evidence="1">
    <location>
        <begin position="170"/>
        <end position="192"/>
    </location>
</feature>